<feature type="region of interest" description="Disordered" evidence="1">
    <location>
        <begin position="1"/>
        <end position="26"/>
    </location>
</feature>
<accession>A0A286D6Q9</accession>
<keyword evidence="3" id="KW-1185">Reference proteome</keyword>
<dbReference type="OrthoDB" id="5966765at2"/>
<feature type="region of interest" description="Disordered" evidence="1">
    <location>
        <begin position="55"/>
        <end position="88"/>
    </location>
</feature>
<dbReference type="Proteomes" id="UP000219374">
    <property type="component" value="Unassembled WGS sequence"/>
</dbReference>
<dbReference type="EMBL" id="OCND01000003">
    <property type="protein sequence ID" value="SOD54316.1"/>
    <property type="molecule type" value="Genomic_DNA"/>
</dbReference>
<proteinExistence type="predicted"/>
<evidence type="ECO:0000313" key="3">
    <source>
        <dbReference type="Proteomes" id="UP000219374"/>
    </source>
</evidence>
<dbReference type="AlphaFoldDB" id="A0A286D6Q9"/>
<gene>
    <name evidence="2" type="ORF">SAMN06296416_103239</name>
</gene>
<reference evidence="2 3" key="1">
    <citation type="submission" date="2017-09" db="EMBL/GenBank/DDBJ databases">
        <authorList>
            <person name="Ehlers B."/>
            <person name="Leendertz F.H."/>
        </authorList>
    </citation>
    <scope>NUCLEOTIDE SEQUENCE [LARGE SCALE GENOMIC DNA]</scope>
    <source>
        <strain evidence="2 3">CGMCC 1.10978</strain>
    </source>
</reference>
<name>A0A286D6Q9_9GAMM</name>
<evidence type="ECO:0000256" key="1">
    <source>
        <dbReference type="SAM" id="MobiDB-lite"/>
    </source>
</evidence>
<sequence>MIPESRASRHNSLSDSVRRVRNETGGQVLSAERMQFDGRDINRVKYYDDRGRVRYREEADQSRRQAPSRPRRDIPSEPPARGDNPSNP</sequence>
<protein>
    <submittedName>
        <fullName evidence="2">Uncharacterized protein</fullName>
    </submittedName>
</protein>
<evidence type="ECO:0000313" key="2">
    <source>
        <dbReference type="EMBL" id="SOD54316.1"/>
    </source>
</evidence>
<organism evidence="2 3">
    <name type="scientific">Pseudoxanthomonas wuyuanensis</name>
    <dbReference type="NCBI Taxonomy" id="1073196"/>
    <lineage>
        <taxon>Bacteria</taxon>
        <taxon>Pseudomonadati</taxon>
        <taxon>Pseudomonadota</taxon>
        <taxon>Gammaproteobacteria</taxon>
        <taxon>Lysobacterales</taxon>
        <taxon>Lysobacteraceae</taxon>
        <taxon>Pseudoxanthomonas</taxon>
    </lineage>
</organism>